<evidence type="ECO:0000313" key="3">
    <source>
        <dbReference type="Proteomes" id="UP000063699"/>
    </source>
</evidence>
<organism evidence="2 3">
    <name type="scientific">Kibdelosporangium phytohabitans</name>
    <dbReference type="NCBI Taxonomy" id="860235"/>
    <lineage>
        <taxon>Bacteria</taxon>
        <taxon>Bacillati</taxon>
        <taxon>Actinomycetota</taxon>
        <taxon>Actinomycetes</taxon>
        <taxon>Pseudonocardiales</taxon>
        <taxon>Pseudonocardiaceae</taxon>
        <taxon>Kibdelosporangium</taxon>
    </lineage>
</organism>
<dbReference type="AlphaFoldDB" id="A0A0N9I626"/>
<evidence type="ECO:0000259" key="1">
    <source>
        <dbReference type="Pfam" id="PF00656"/>
    </source>
</evidence>
<dbReference type="InterPro" id="IPR011600">
    <property type="entry name" value="Pept_C14_caspase"/>
</dbReference>
<dbReference type="GO" id="GO:0004197">
    <property type="term" value="F:cysteine-type endopeptidase activity"/>
    <property type="evidence" value="ECO:0007669"/>
    <property type="project" value="InterPro"/>
</dbReference>
<feature type="domain" description="Peptidase C14 caspase" evidence="1">
    <location>
        <begin position="12"/>
        <end position="223"/>
    </location>
</feature>
<sequence length="412" mass="45453">MTARLPDPGTSRAVLIGTAQYQDPDLTALPSVAGNLIDLAAALTDPRGAGLRPEHCLVLRDPPAQADVGDQIVTAASEAEDVLLVYYSGHGLMTWGRTSELCLALRDTRSKSLQTSALRCADLRQYILDSPARTRVLILDCCFAGRGIEPTMSSAADTMLGEVDVAGAFVLAAAQGKALAPLGEQNTLFTGELLRLLREGIPSEPGMLLTLHVLFREVRAVMRRNGWPEPRGNSSDMAAHLALGHNPAHLVRKAMDALRGDITRLRAEEAQTRQVHDTVRDKIREPNLSPLTEVADRLVDRLDELERYAATGRSVSRELAELKGQLTDGRNETRRLRVQGDGLLDRRAELRERLKGYQAQAVRLRIAEEWDVAELYVKARTLLWTKPCDLVLALRAVNAYQQAVTNLREKRR</sequence>
<reference evidence="2 3" key="1">
    <citation type="submission" date="2015-07" db="EMBL/GenBank/DDBJ databases">
        <title>Genome sequencing of Kibdelosporangium phytohabitans.</title>
        <authorList>
            <person name="Qin S."/>
            <person name="Xing K."/>
        </authorList>
    </citation>
    <scope>NUCLEOTIDE SEQUENCE [LARGE SCALE GENOMIC DNA]</scope>
    <source>
        <strain evidence="2 3">KLBMP1111</strain>
    </source>
</reference>
<dbReference type="KEGG" id="kphy:AOZ06_26880"/>
<dbReference type="STRING" id="860235.AOZ06_26880"/>
<proteinExistence type="predicted"/>
<protein>
    <recommendedName>
        <fullName evidence="1">Peptidase C14 caspase domain-containing protein</fullName>
    </recommendedName>
</protein>
<dbReference type="GO" id="GO:0006508">
    <property type="term" value="P:proteolysis"/>
    <property type="evidence" value="ECO:0007669"/>
    <property type="project" value="InterPro"/>
</dbReference>
<dbReference type="Gene3D" id="3.40.50.1460">
    <property type="match status" value="1"/>
</dbReference>
<dbReference type="NCBIfam" id="NF047832">
    <property type="entry name" value="caspase_w_EACC1"/>
    <property type="match status" value="1"/>
</dbReference>
<dbReference type="EMBL" id="CP012752">
    <property type="protein sequence ID" value="ALG10038.1"/>
    <property type="molecule type" value="Genomic_DNA"/>
</dbReference>
<dbReference type="InterPro" id="IPR029030">
    <property type="entry name" value="Caspase-like_dom_sf"/>
</dbReference>
<accession>A0A0N9I626</accession>
<evidence type="ECO:0000313" key="2">
    <source>
        <dbReference type="EMBL" id="ALG10038.1"/>
    </source>
</evidence>
<dbReference type="SUPFAM" id="SSF52129">
    <property type="entry name" value="Caspase-like"/>
    <property type="match status" value="1"/>
</dbReference>
<dbReference type="RefSeq" id="WP_054291942.1">
    <property type="nucleotide sequence ID" value="NZ_CP012752.1"/>
</dbReference>
<dbReference type="Pfam" id="PF00656">
    <property type="entry name" value="Peptidase_C14"/>
    <property type="match status" value="1"/>
</dbReference>
<dbReference type="Proteomes" id="UP000063699">
    <property type="component" value="Chromosome"/>
</dbReference>
<gene>
    <name evidence="2" type="ORF">AOZ06_26880</name>
</gene>
<name>A0A0N9I626_9PSEU</name>
<keyword evidence="3" id="KW-1185">Reference proteome</keyword>